<evidence type="ECO:0000313" key="2">
    <source>
        <dbReference type="Proteomes" id="UP000002218"/>
    </source>
</evidence>
<proteinExistence type="predicted"/>
<keyword evidence="2" id="KW-1185">Reference proteome</keyword>
<reference evidence="2" key="1">
    <citation type="submission" date="2009-09" db="EMBL/GenBank/DDBJ databases">
        <title>The complete genome of Nakamurella multipartita DSM 44233.</title>
        <authorList>
            <consortium name="US DOE Joint Genome Institute (JGI-PGF)"/>
            <person name="Lucas S."/>
            <person name="Copeland A."/>
            <person name="Lapidus A."/>
            <person name="Glavina del Rio T."/>
            <person name="Dalin E."/>
            <person name="Tice H."/>
            <person name="Bruce D."/>
            <person name="Goodwin L."/>
            <person name="Pitluck S."/>
            <person name="Kyrpides N."/>
            <person name="Mavromatis K."/>
            <person name="Ivanova N."/>
            <person name="Ovchinnikova G."/>
            <person name="Sims D."/>
            <person name="Meincke L."/>
            <person name="Brettin T."/>
            <person name="Detter J.C."/>
            <person name="Han C."/>
            <person name="Larimer F."/>
            <person name="Land M."/>
            <person name="Hauser L."/>
            <person name="Markowitz V."/>
            <person name="Cheng J.-F."/>
            <person name="Hugenholtz P."/>
            <person name="Woyke T."/>
            <person name="Wu D."/>
            <person name="Klenk H.-P."/>
            <person name="Eisen J.A."/>
        </authorList>
    </citation>
    <scope>NUCLEOTIDE SEQUENCE [LARGE SCALE GENOMIC DNA]</scope>
    <source>
        <strain evidence="2">ATCC 700099 / DSM 44233 / CIP 104796 / JCM 9543 / NBRC 105858 / Y-104</strain>
    </source>
</reference>
<organism evidence="1 2">
    <name type="scientific">Nakamurella multipartita (strain ATCC 700099 / DSM 44233 / CIP 104796 / JCM 9543 / NBRC 105858 / Y-104)</name>
    <name type="common">Microsphaera multipartita</name>
    <dbReference type="NCBI Taxonomy" id="479431"/>
    <lineage>
        <taxon>Bacteria</taxon>
        <taxon>Bacillati</taxon>
        <taxon>Actinomycetota</taxon>
        <taxon>Actinomycetes</taxon>
        <taxon>Nakamurellales</taxon>
        <taxon>Nakamurellaceae</taxon>
        <taxon>Nakamurella</taxon>
    </lineage>
</organism>
<dbReference type="InParanoid" id="C8X7X2"/>
<evidence type="ECO:0008006" key="3">
    <source>
        <dbReference type="Google" id="ProtNLM"/>
    </source>
</evidence>
<protein>
    <recommendedName>
        <fullName evidence="3">Transcriptional regulator, AbiEi antitoxin, Type IV TA system</fullName>
    </recommendedName>
</protein>
<dbReference type="AlphaFoldDB" id="C8X7X2"/>
<dbReference type="eggNOG" id="COG5340">
    <property type="taxonomic scope" value="Bacteria"/>
</dbReference>
<accession>C8X7X2</accession>
<gene>
    <name evidence="1" type="ordered locus">Namu_4699</name>
</gene>
<dbReference type="STRING" id="479431.Namu_4699"/>
<evidence type="ECO:0000313" key="1">
    <source>
        <dbReference type="EMBL" id="ACV80975.1"/>
    </source>
</evidence>
<reference evidence="1 2" key="2">
    <citation type="journal article" date="2010" name="Stand. Genomic Sci.">
        <title>Complete genome sequence of Nakamurella multipartita type strain (Y-104).</title>
        <authorList>
            <person name="Tice H."/>
            <person name="Mayilraj S."/>
            <person name="Sims D."/>
            <person name="Lapidus A."/>
            <person name="Nolan M."/>
            <person name="Lucas S."/>
            <person name="Glavina Del Rio T."/>
            <person name="Copeland A."/>
            <person name="Cheng J.F."/>
            <person name="Meincke L."/>
            <person name="Bruce D."/>
            <person name="Goodwin L."/>
            <person name="Pitluck S."/>
            <person name="Ivanova N."/>
            <person name="Mavromatis K."/>
            <person name="Ovchinnikova G."/>
            <person name="Pati A."/>
            <person name="Chen A."/>
            <person name="Palaniappan K."/>
            <person name="Land M."/>
            <person name="Hauser L."/>
            <person name="Chang Y.J."/>
            <person name="Jeffries C.D."/>
            <person name="Detter J.C."/>
            <person name="Brettin T."/>
            <person name="Rohde M."/>
            <person name="Goker M."/>
            <person name="Bristow J."/>
            <person name="Eisen J.A."/>
            <person name="Markowitz V."/>
            <person name="Hugenholtz P."/>
            <person name="Kyrpides N.C."/>
            <person name="Klenk H.P."/>
            <person name="Chen F."/>
        </authorList>
    </citation>
    <scope>NUCLEOTIDE SEQUENCE [LARGE SCALE GENOMIC DNA]</scope>
    <source>
        <strain evidence="2">ATCC 700099 / DSM 44233 / CIP 104796 / JCM 9543 / NBRC 105858 / Y-104</strain>
    </source>
</reference>
<dbReference type="KEGG" id="nml:Namu_4699"/>
<dbReference type="HOGENOM" id="CLU_052626_4_1_11"/>
<sequence length="338" mass="36911">MRRPTDLPPDVRHLLAVGDDLVRRRDLLALGVPRSKLTRLVRQESLASLANGVYADPATVAALGPWPLLRLRTRALLMVSPPNTYAADWSAVVVHDLPTAGEPPAVPSVLRPRSCRSGSNRTINGRTRFAAVPDTWLGDHHGVASVQPAFAAVDIGRRAGRLASLIVADAVAARDHGRDSLIAALQDIDGWSGAGRASWAVRHCDPDVESPLESAGRLAFIRGGLPPARTNEWVGEHLPVFRLDHYWPEQRVGAEADGLRKYLSDPAATIRQEKEREWRLQRMGIRVIRYGWAVAVGSPDLLAHRVRELLAAPPLPPGQLLTWSNRDGRALRGLGRPA</sequence>
<dbReference type="Proteomes" id="UP000002218">
    <property type="component" value="Chromosome"/>
</dbReference>
<dbReference type="RefSeq" id="WP_015749789.1">
    <property type="nucleotide sequence ID" value="NC_013235.1"/>
</dbReference>
<name>C8X7X2_NAKMY</name>
<dbReference type="OrthoDB" id="5143202at2"/>
<dbReference type="EMBL" id="CP001737">
    <property type="protein sequence ID" value="ACV80975.1"/>
    <property type="molecule type" value="Genomic_DNA"/>
</dbReference>